<feature type="region of interest" description="Disordered" evidence="1">
    <location>
        <begin position="309"/>
        <end position="337"/>
    </location>
</feature>
<evidence type="ECO:0000313" key="4">
    <source>
        <dbReference type="Proteomes" id="UP000076727"/>
    </source>
</evidence>
<feature type="transmembrane region" description="Helical" evidence="2">
    <location>
        <begin position="57"/>
        <end position="77"/>
    </location>
</feature>
<name>A0A165N0E0_9APHY</name>
<accession>A0A165N0E0</accession>
<feature type="transmembrane region" description="Helical" evidence="2">
    <location>
        <begin position="231"/>
        <end position="250"/>
    </location>
</feature>
<evidence type="ECO:0000256" key="1">
    <source>
        <dbReference type="SAM" id="MobiDB-lite"/>
    </source>
</evidence>
<evidence type="ECO:0000313" key="3">
    <source>
        <dbReference type="EMBL" id="KZT66351.1"/>
    </source>
</evidence>
<organism evidence="3 4">
    <name type="scientific">Daedalea quercina L-15889</name>
    <dbReference type="NCBI Taxonomy" id="1314783"/>
    <lineage>
        <taxon>Eukaryota</taxon>
        <taxon>Fungi</taxon>
        <taxon>Dikarya</taxon>
        <taxon>Basidiomycota</taxon>
        <taxon>Agaricomycotina</taxon>
        <taxon>Agaricomycetes</taxon>
        <taxon>Polyporales</taxon>
        <taxon>Fomitopsis</taxon>
    </lineage>
</organism>
<feature type="compositionally biased region" description="Low complexity" evidence="1">
    <location>
        <begin position="309"/>
        <end position="336"/>
    </location>
</feature>
<feature type="region of interest" description="Disordered" evidence="1">
    <location>
        <begin position="377"/>
        <end position="396"/>
    </location>
</feature>
<feature type="transmembrane region" description="Helical" evidence="2">
    <location>
        <begin position="143"/>
        <end position="169"/>
    </location>
</feature>
<reference evidence="3 4" key="1">
    <citation type="journal article" date="2016" name="Mol. Biol. Evol.">
        <title>Comparative Genomics of Early-Diverging Mushroom-Forming Fungi Provides Insights into the Origins of Lignocellulose Decay Capabilities.</title>
        <authorList>
            <person name="Nagy L.G."/>
            <person name="Riley R."/>
            <person name="Tritt A."/>
            <person name="Adam C."/>
            <person name="Daum C."/>
            <person name="Floudas D."/>
            <person name="Sun H."/>
            <person name="Yadav J.S."/>
            <person name="Pangilinan J."/>
            <person name="Larsson K.H."/>
            <person name="Matsuura K."/>
            <person name="Barry K."/>
            <person name="Labutti K."/>
            <person name="Kuo R."/>
            <person name="Ohm R.A."/>
            <person name="Bhattacharya S.S."/>
            <person name="Shirouzu T."/>
            <person name="Yoshinaga Y."/>
            <person name="Martin F.M."/>
            <person name="Grigoriev I.V."/>
            <person name="Hibbett D.S."/>
        </authorList>
    </citation>
    <scope>NUCLEOTIDE SEQUENCE [LARGE SCALE GENOMIC DNA]</scope>
    <source>
        <strain evidence="3 4">L-15889</strain>
    </source>
</reference>
<keyword evidence="2" id="KW-1133">Transmembrane helix</keyword>
<protein>
    <submittedName>
        <fullName evidence="3">Uncharacterized protein</fullName>
    </submittedName>
</protein>
<proteinExistence type="predicted"/>
<sequence>MSSLSQSDIETLQQIGRDTITSIVALVVEAVLWTIYFVLTFKAGLILLSPKRRTRAAISIFIIVVLMFLLDTATSIIDVNNAIREISYTLTSTSSESLADRYELTDDLPWPVQSALYAYESNLGDVIIIWRTYAFWRNGRERLMLIVPTLFFVGSLVTSGLISFCVARIAQDPSAGDFTNPPFCRNVQLSSYVTTLATTAVATLMICYKTWEYRHTIGNQIHRASSKKTRVERVMTILIESGVLYFLFFLEAVVTDTSKVTQEENSTPQLVFASTVWTYMTSHILGIYPVVVVILVHSQKSYIDHTTTTITTGPSGTTSYSGPTSSGSRSYWGSRRNLPKDHRTHAVELDALDALDSPPKHVVRVVRTISEGASSAVDLSPEFNDDSEKLPPGAVV</sequence>
<feature type="transmembrane region" description="Helical" evidence="2">
    <location>
        <begin position="189"/>
        <end position="211"/>
    </location>
</feature>
<dbReference type="OrthoDB" id="2744793at2759"/>
<feature type="transmembrane region" description="Helical" evidence="2">
    <location>
        <begin position="270"/>
        <end position="296"/>
    </location>
</feature>
<dbReference type="Proteomes" id="UP000076727">
    <property type="component" value="Unassembled WGS sequence"/>
</dbReference>
<dbReference type="AlphaFoldDB" id="A0A165N0E0"/>
<dbReference type="EMBL" id="KV429090">
    <property type="protein sequence ID" value="KZT66351.1"/>
    <property type="molecule type" value="Genomic_DNA"/>
</dbReference>
<evidence type="ECO:0000256" key="2">
    <source>
        <dbReference type="SAM" id="Phobius"/>
    </source>
</evidence>
<feature type="transmembrane region" description="Helical" evidence="2">
    <location>
        <begin position="20"/>
        <end position="45"/>
    </location>
</feature>
<keyword evidence="2" id="KW-0472">Membrane</keyword>
<keyword evidence="2" id="KW-0812">Transmembrane</keyword>
<gene>
    <name evidence="3" type="ORF">DAEQUDRAFT_730326</name>
</gene>
<keyword evidence="4" id="KW-1185">Reference proteome</keyword>